<evidence type="ECO:0000313" key="4">
    <source>
        <dbReference type="EMBL" id="GAX61100.1"/>
    </source>
</evidence>
<proteinExistence type="predicted"/>
<dbReference type="PROSITE" id="PS50110">
    <property type="entry name" value="RESPONSE_REGULATORY"/>
    <property type="match status" value="1"/>
</dbReference>
<dbReference type="CDD" id="cd17546">
    <property type="entry name" value="REC_hyHK_CKI1_RcsC-like"/>
    <property type="match status" value="1"/>
</dbReference>
<dbReference type="PANTHER" id="PTHR44591:SF3">
    <property type="entry name" value="RESPONSE REGULATORY DOMAIN-CONTAINING PROTEIN"/>
    <property type="match status" value="1"/>
</dbReference>
<dbReference type="AlphaFoldDB" id="A0A286TYZ5"/>
<feature type="domain" description="Response regulatory" evidence="3">
    <location>
        <begin position="4"/>
        <end position="120"/>
    </location>
</feature>
<dbReference type="SUPFAM" id="SSF52172">
    <property type="entry name" value="CheY-like"/>
    <property type="match status" value="1"/>
</dbReference>
<dbReference type="InterPro" id="IPR011006">
    <property type="entry name" value="CheY-like_superfamily"/>
</dbReference>
<gene>
    <name evidence="4" type="ORF">SCALIN_C17_0134</name>
</gene>
<keyword evidence="5" id="KW-1185">Reference proteome</keyword>
<dbReference type="PANTHER" id="PTHR44591">
    <property type="entry name" value="STRESS RESPONSE REGULATOR PROTEIN 1"/>
    <property type="match status" value="1"/>
</dbReference>
<dbReference type="InterPro" id="IPR050595">
    <property type="entry name" value="Bact_response_regulator"/>
</dbReference>
<evidence type="ECO:0000313" key="5">
    <source>
        <dbReference type="Proteomes" id="UP000218542"/>
    </source>
</evidence>
<comment type="caution">
    <text evidence="4">The sequence shown here is derived from an EMBL/GenBank/DDBJ whole genome shotgun (WGS) entry which is preliminary data.</text>
</comment>
<dbReference type="Gene3D" id="3.40.50.2300">
    <property type="match status" value="1"/>
</dbReference>
<name>A0A286TYZ5_9BACT</name>
<dbReference type="InterPro" id="IPR001789">
    <property type="entry name" value="Sig_transdc_resp-reg_receiver"/>
</dbReference>
<keyword evidence="1 2" id="KW-0597">Phosphoprotein</keyword>
<protein>
    <submittedName>
        <fullName evidence="4">Response regulator receiver protein</fullName>
    </submittedName>
</protein>
<evidence type="ECO:0000256" key="1">
    <source>
        <dbReference type="ARBA" id="ARBA00022553"/>
    </source>
</evidence>
<organism evidence="4 5">
    <name type="scientific">Candidatus Scalindua japonica</name>
    <dbReference type="NCBI Taxonomy" id="1284222"/>
    <lineage>
        <taxon>Bacteria</taxon>
        <taxon>Pseudomonadati</taxon>
        <taxon>Planctomycetota</taxon>
        <taxon>Candidatus Brocadiia</taxon>
        <taxon>Candidatus Brocadiales</taxon>
        <taxon>Candidatus Scalinduaceae</taxon>
        <taxon>Candidatus Scalindua</taxon>
    </lineage>
</organism>
<evidence type="ECO:0000256" key="2">
    <source>
        <dbReference type="PROSITE-ProRule" id="PRU00169"/>
    </source>
</evidence>
<dbReference type="SMART" id="SM00448">
    <property type="entry name" value="REC"/>
    <property type="match status" value="1"/>
</dbReference>
<accession>A0A286TYZ5</accession>
<reference evidence="5" key="1">
    <citation type="journal article" date="2017" name="Environ. Microbiol. Rep.">
        <title>Genetic Diversity of Marine Anaerobic Ammonium-Oxidizing Bacteria as Revealed by Genomic and Proteomic Analyses of 'Candidatus Scalindua japonica'.</title>
        <authorList>
            <person name="Oshiki M."/>
            <person name="Mizuto K."/>
            <person name="Kimura Z."/>
            <person name="Kindaichi T."/>
            <person name="Satoh H."/>
            <person name="Okabe S."/>
        </authorList>
    </citation>
    <scope>NUCLEOTIDE SEQUENCE [LARGE SCALE GENOMIC DNA]</scope>
    <source>
        <strain evidence="5">husup-a2</strain>
    </source>
</reference>
<evidence type="ECO:0000259" key="3">
    <source>
        <dbReference type="PROSITE" id="PS50110"/>
    </source>
</evidence>
<sequence>MKKQIMVVDDDPSIRSTVEIILNTKGYSICTVESGERCLDKLREGFRGLILMDIMMPKMDGWDTISIIEDEGLHGGNVICMLTAVHDPGPKLEKLTEYVMNYVRKPFTSEELLETVAEHIDYVQ</sequence>
<dbReference type="GO" id="GO:0000160">
    <property type="term" value="P:phosphorelay signal transduction system"/>
    <property type="evidence" value="ECO:0007669"/>
    <property type="project" value="InterPro"/>
</dbReference>
<dbReference type="Proteomes" id="UP000218542">
    <property type="component" value="Unassembled WGS sequence"/>
</dbReference>
<feature type="modified residue" description="4-aspartylphosphate" evidence="2">
    <location>
        <position position="53"/>
    </location>
</feature>
<dbReference type="RefSeq" id="WP_096894491.1">
    <property type="nucleotide sequence ID" value="NZ_BAOS01000017.1"/>
</dbReference>
<dbReference type="Pfam" id="PF00072">
    <property type="entry name" value="Response_reg"/>
    <property type="match status" value="1"/>
</dbReference>
<dbReference type="OrthoDB" id="9800897at2"/>
<dbReference type="EMBL" id="BAOS01000017">
    <property type="protein sequence ID" value="GAX61100.1"/>
    <property type="molecule type" value="Genomic_DNA"/>
</dbReference>